<evidence type="ECO:0000256" key="4">
    <source>
        <dbReference type="ARBA" id="ARBA00022840"/>
    </source>
</evidence>
<sequence>MPLERYYRELPIGEAIPDVKDALAQHNTLIVHAPPGAGKSTLLPLALLDEPWLEGKKILLLEPRRLAASSIAHRMAAMLDEPIGNRIGYRIRFESRVTAKTQLEVITEGILTRMMQGDNALEGVGLVIFDEFHERNLHSDLGLALCREIQQILRPDLKILIMSATLDTDPLARLLAAPVVKSEGRLFPITIHYLGDVDVRVIPESCAQAVRRALKETQGDILVFLPGQGEIKKTAELLGSVRPDVSVHLLYGNLPHHRQQAAIVPDRSGRRKVVLATSIAETSLTIEGIQVVIDAGFSRSAKFDPKSGMTKLVTLPVTLDAADQRAGRAGRLSEGVCYRLWSKASHLARPSFRTPEILEADLCPLVLELAKWGDSDVNQLTWISPPPTGARAQAEELLESLGALDNGRLTAHGEHMYRLPCHPRIAHMLLMGKECGSGVLAADLAAILEEKDPLDEQAGVDINLRVELLARYRAGSSSHKSAAKIEKVADVYRKMLGIPPASERTDPFASGLLLAYAYPERIAAARPGNGAQFQLANGKLASISHRDDLAHTAWLAIAHLDDREKMGKVFLAAALDPTDLKPLVKKTEKIAWDTEKGGLICQEEWRIGQIVLQTLPLQNPDPERMKQAILQAIRREGLDLLDYTPEVRQWQHRIMSLKTWNPDADFPDVSTAALLNSCPIWLTPYLEGAKSKSDLKKINLLEVLKHSLSFEKAQLAETLAPSYIEVPSGSKIQLEYRSDGESPILSVRLQELFGLTQSPTVNAGRNPVVVHLLSPGYKPVQVTTDLTSFWKTAYFEVRKELRRRYPKHYWPEDPFTAEAVRGVKRKT</sequence>
<dbReference type="GO" id="GO:0005524">
    <property type="term" value="F:ATP binding"/>
    <property type="evidence" value="ECO:0007669"/>
    <property type="project" value="UniProtKB-KW"/>
</dbReference>
<dbReference type="Pfam" id="PF24473">
    <property type="entry name" value="CON_HrpB"/>
    <property type="match status" value="1"/>
</dbReference>
<dbReference type="CDD" id="cd17990">
    <property type="entry name" value="DEXHc_HrpB"/>
    <property type="match status" value="1"/>
</dbReference>
<keyword evidence="8" id="KW-1185">Reference proteome</keyword>
<comment type="caution">
    <text evidence="7">The sequence shown here is derived from an EMBL/GenBank/DDBJ whole genome shotgun (WGS) entry which is preliminary data.</text>
</comment>
<feature type="domain" description="Helicase ATP-binding" evidence="5">
    <location>
        <begin position="20"/>
        <end position="184"/>
    </location>
</feature>
<dbReference type="Pfam" id="PF00271">
    <property type="entry name" value="Helicase_C"/>
    <property type="match status" value="1"/>
</dbReference>
<protein>
    <submittedName>
        <fullName evidence="7">ATP-dependent helicase HrpB</fullName>
    </submittedName>
</protein>
<dbReference type="InterPro" id="IPR049614">
    <property type="entry name" value="HrpB_DEXH"/>
</dbReference>
<dbReference type="PATRIC" id="fig|1288963.3.peg.1617"/>
<dbReference type="PANTHER" id="PTHR43519">
    <property type="entry name" value="ATP-DEPENDENT RNA HELICASE HRPB"/>
    <property type="match status" value="1"/>
</dbReference>
<dbReference type="GO" id="GO:0004386">
    <property type="term" value="F:helicase activity"/>
    <property type="evidence" value="ECO:0007669"/>
    <property type="project" value="UniProtKB-KW"/>
</dbReference>
<dbReference type="InterPro" id="IPR001650">
    <property type="entry name" value="Helicase_C-like"/>
</dbReference>
<dbReference type="FunFam" id="3.40.50.300:FF:002125">
    <property type="entry name" value="ATP-dependent helicase HrpB"/>
    <property type="match status" value="1"/>
</dbReference>
<reference evidence="7 8" key="1">
    <citation type="submission" date="2013-02" db="EMBL/GenBank/DDBJ databases">
        <title>A novel strain isolated from Lonar lake, Maharashtra, India.</title>
        <authorList>
            <person name="Singh A."/>
        </authorList>
    </citation>
    <scope>NUCLEOTIDE SEQUENCE [LARGE SCALE GENOMIC DNA]</scope>
    <source>
        <strain evidence="7 8">AK24</strain>
    </source>
</reference>
<dbReference type="SMART" id="SM00487">
    <property type="entry name" value="DEXDc"/>
    <property type="match status" value="1"/>
</dbReference>
<evidence type="ECO:0000256" key="2">
    <source>
        <dbReference type="ARBA" id="ARBA00022801"/>
    </source>
</evidence>
<accession>R7ZV83</accession>
<dbReference type="PANTHER" id="PTHR43519:SF1">
    <property type="entry name" value="ATP-DEPENDENT RNA HELICASE HRPB"/>
    <property type="match status" value="1"/>
</dbReference>
<keyword evidence="3 7" id="KW-0347">Helicase</keyword>
<dbReference type="EMBL" id="AQHR01000048">
    <property type="protein sequence ID" value="EON77914.1"/>
    <property type="molecule type" value="Genomic_DNA"/>
</dbReference>
<dbReference type="PROSITE" id="PS51192">
    <property type="entry name" value="HELICASE_ATP_BIND_1"/>
    <property type="match status" value="1"/>
</dbReference>
<keyword evidence="4" id="KW-0067">ATP-binding</keyword>
<feature type="domain" description="Helicase C-terminal" evidence="6">
    <location>
        <begin position="209"/>
        <end position="373"/>
    </location>
</feature>
<dbReference type="PROSITE" id="PS51194">
    <property type="entry name" value="HELICASE_CTER"/>
    <property type="match status" value="1"/>
</dbReference>
<dbReference type="Pfam" id="PF08482">
    <property type="entry name" value="HrpB_C"/>
    <property type="match status" value="1"/>
</dbReference>
<dbReference type="CDD" id="cd18791">
    <property type="entry name" value="SF2_C_RHA"/>
    <property type="match status" value="1"/>
</dbReference>
<evidence type="ECO:0000259" key="5">
    <source>
        <dbReference type="PROSITE" id="PS51192"/>
    </source>
</evidence>
<dbReference type="GO" id="GO:0003676">
    <property type="term" value="F:nucleic acid binding"/>
    <property type="evidence" value="ECO:0007669"/>
    <property type="project" value="InterPro"/>
</dbReference>
<dbReference type="SUPFAM" id="SSF52540">
    <property type="entry name" value="P-loop containing nucleoside triphosphate hydrolases"/>
    <property type="match status" value="1"/>
</dbReference>
<dbReference type="InterPro" id="IPR027417">
    <property type="entry name" value="P-loop_NTPase"/>
</dbReference>
<dbReference type="RefSeq" id="WP_010853766.1">
    <property type="nucleotide sequence ID" value="NZ_AQHR01000048.1"/>
</dbReference>
<dbReference type="PIRSF" id="PIRSF005496">
    <property type="entry name" value="ATP_hel_hrpB"/>
    <property type="match status" value="1"/>
</dbReference>
<dbReference type="Gene3D" id="1.20.120.1080">
    <property type="match status" value="1"/>
</dbReference>
<dbReference type="InterPro" id="IPR007502">
    <property type="entry name" value="Helicase-assoc_dom"/>
</dbReference>
<dbReference type="InterPro" id="IPR011545">
    <property type="entry name" value="DEAD/DEAH_box_helicase_dom"/>
</dbReference>
<organism evidence="7 8">
    <name type="scientific">Lunatimonas lonarensis</name>
    <dbReference type="NCBI Taxonomy" id="1232681"/>
    <lineage>
        <taxon>Bacteria</taxon>
        <taxon>Pseudomonadati</taxon>
        <taxon>Bacteroidota</taxon>
        <taxon>Cytophagia</taxon>
        <taxon>Cytophagales</taxon>
        <taxon>Cyclobacteriaceae</taxon>
    </lineage>
</organism>
<proteinExistence type="predicted"/>
<dbReference type="NCBIfam" id="TIGR01970">
    <property type="entry name" value="DEAH_box_HrpB"/>
    <property type="match status" value="1"/>
</dbReference>
<evidence type="ECO:0000256" key="3">
    <source>
        <dbReference type="ARBA" id="ARBA00022806"/>
    </source>
</evidence>
<name>R7ZV83_9BACT</name>
<dbReference type="SMART" id="SM00847">
    <property type="entry name" value="HA2"/>
    <property type="match status" value="1"/>
</dbReference>
<evidence type="ECO:0000256" key="1">
    <source>
        <dbReference type="ARBA" id="ARBA00022741"/>
    </source>
</evidence>
<evidence type="ECO:0000313" key="8">
    <source>
        <dbReference type="Proteomes" id="UP000013909"/>
    </source>
</evidence>
<dbReference type="AlphaFoldDB" id="R7ZV83"/>
<dbReference type="InterPro" id="IPR013689">
    <property type="entry name" value="RNA_helicase_ATP-dep_HrpB_C"/>
</dbReference>
<dbReference type="InterPro" id="IPR010225">
    <property type="entry name" value="HrpB"/>
</dbReference>
<keyword evidence="2" id="KW-0378">Hydrolase</keyword>
<dbReference type="GO" id="GO:0016787">
    <property type="term" value="F:hydrolase activity"/>
    <property type="evidence" value="ECO:0007669"/>
    <property type="project" value="UniProtKB-KW"/>
</dbReference>
<dbReference type="OrthoDB" id="9808833at2"/>
<keyword evidence="1" id="KW-0547">Nucleotide-binding</keyword>
<dbReference type="SMART" id="SM00490">
    <property type="entry name" value="HELICc"/>
    <property type="match status" value="1"/>
</dbReference>
<dbReference type="InterPro" id="IPR056329">
    <property type="entry name" value="CON_HrpB"/>
</dbReference>
<dbReference type="Gene3D" id="3.40.50.300">
    <property type="entry name" value="P-loop containing nucleotide triphosphate hydrolases"/>
    <property type="match status" value="2"/>
</dbReference>
<gene>
    <name evidence="7" type="ORF">ADIS_1627</name>
</gene>
<dbReference type="STRING" id="1232681.ADIS_1627"/>
<dbReference type="Proteomes" id="UP000013909">
    <property type="component" value="Unassembled WGS sequence"/>
</dbReference>
<evidence type="ECO:0000259" key="6">
    <source>
        <dbReference type="PROSITE" id="PS51194"/>
    </source>
</evidence>
<evidence type="ECO:0000313" key="7">
    <source>
        <dbReference type="EMBL" id="EON77914.1"/>
    </source>
</evidence>
<dbReference type="Pfam" id="PF00270">
    <property type="entry name" value="DEAD"/>
    <property type="match status" value="1"/>
</dbReference>
<dbReference type="InterPro" id="IPR014001">
    <property type="entry name" value="Helicase_ATP-bd"/>
</dbReference>